<keyword evidence="2" id="KW-1185">Reference proteome</keyword>
<reference evidence="3" key="1">
    <citation type="submission" date="2016-06" db="UniProtKB">
        <authorList>
            <consortium name="WormBaseParasite"/>
        </authorList>
    </citation>
    <scope>IDENTIFICATION</scope>
</reference>
<dbReference type="Gene3D" id="3.60.10.10">
    <property type="entry name" value="Endonuclease/exonuclease/phosphatase"/>
    <property type="match status" value="1"/>
</dbReference>
<proteinExistence type="predicted"/>
<dbReference type="InterPro" id="IPR036691">
    <property type="entry name" value="Endo/exonu/phosph_ase_sf"/>
</dbReference>
<gene>
    <name evidence="1" type="ORF">SSLN_LOCUS6712</name>
</gene>
<sequence>MPEQPNLGTALLASSRRKGLEKMPLTNAGYHVFCSRPRLSDRKIRGRKTQTNNNITRPHPPHHTLQAARGKLVEVGVGYTFLWSDCSKAEPCDAGVAYATLKDIVGSLPCLPQGINDRLMSLRLPLRRDKFATIISAYVPLMTSSDAAKDKFYEDLHALLETVSKVDKLIVLGDFKARVGIDHAA</sequence>
<dbReference type="Proteomes" id="UP000275846">
    <property type="component" value="Unassembled WGS sequence"/>
</dbReference>
<evidence type="ECO:0000313" key="3">
    <source>
        <dbReference type="WBParaSite" id="SSLN_0000692501-mRNA-1"/>
    </source>
</evidence>
<evidence type="ECO:0000313" key="2">
    <source>
        <dbReference type="Proteomes" id="UP000275846"/>
    </source>
</evidence>
<dbReference type="OrthoDB" id="6156371at2759"/>
<reference evidence="1 2" key="2">
    <citation type="submission" date="2018-11" db="EMBL/GenBank/DDBJ databases">
        <authorList>
            <consortium name="Pathogen Informatics"/>
        </authorList>
    </citation>
    <scope>NUCLEOTIDE SEQUENCE [LARGE SCALE GENOMIC DNA]</scope>
    <source>
        <strain evidence="1 2">NST_G2</strain>
    </source>
</reference>
<evidence type="ECO:0000313" key="1">
    <source>
        <dbReference type="EMBL" id="VDL93097.1"/>
    </source>
</evidence>
<organism evidence="3">
    <name type="scientific">Schistocephalus solidus</name>
    <name type="common">Tapeworm</name>
    <dbReference type="NCBI Taxonomy" id="70667"/>
    <lineage>
        <taxon>Eukaryota</taxon>
        <taxon>Metazoa</taxon>
        <taxon>Spiralia</taxon>
        <taxon>Lophotrochozoa</taxon>
        <taxon>Platyhelminthes</taxon>
        <taxon>Cestoda</taxon>
        <taxon>Eucestoda</taxon>
        <taxon>Diphyllobothriidea</taxon>
        <taxon>Diphyllobothriidae</taxon>
        <taxon>Schistocephalus</taxon>
    </lineage>
</organism>
<dbReference type="EMBL" id="UYSU01033820">
    <property type="protein sequence ID" value="VDL93097.1"/>
    <property type="molecule type" value="Genomic_DNA"/>
</dbReference>
<name>A0A183SR64_SCHSO</name>
<dbReference type="SUPFAM" id="SSF56219">
    <property type="entry name" value="DNase I-like"/>
    <property type="match status" value="1"/>
</dbReference>
<protein>
    <submittedName>
        <fullName evidence="3">Endonuclease/exonuclease/phosphatase domain-containing protein</fullName>
    </submittedName>
</protein>
<accession>A0A183SR64</accession>
<dbReference type="WBParaSite" id="SSLN_0000692501-mRNA-1">
    <property type="protein sequence ID" value="SSLN_0000692501-mRNA-1"/>
    <property type="gene ID" value="SSLN_0000692501"/>
</dbReference>
<dbReference type="AlphaFoldDB" id="A0A183SR64"/>